<dbReference type="PANTHER" id="PTHR21716">
    <property type="entry name" value="TRANSMEMBRANE PROTEIN"/>
    <property type="match status" value="1"/>
</dbReference>
<protein>
    <recommendedName>
        <fullName evidence="11">AI-2E family transporter</fullName>
    </recommendedName>
</protein>
<feature type="transmembrane region" description="Helical" evidence="8">
    <location>
        <begin position="293"/>
        <end position="324"/>
    </location>
</feature>
<dbReference type="GO" id="GO:0055085">
    <property type="term" value="P:transmembrane transport"/>
    <property type="evidence" value="ECO:0007669"/>
    <property type="project" value="TreeGrafter"/>
</dbReference>
<keyword evidence="7 8" id="KW-0472">Membrane</keyword>
<evidence type="ECO:0000256" key="7">
    <source>
        <dbReference type="ARBA" id="ARBA00023136"/>
    </source>
</evidence>
<feature type="transmembrane region" description="Helical" evidence="8">
    <location>
        <begin position="146"/>
        <end position="164"/>
    </location>
</feature>
<organism evidence="9 10">
    <name type="scientific">Anoxybacter fermentans</name>
    <dbReference type="NCBI Taxonomy" id="1323375"/>
    <lineage>
        <taxon>Bacteria</taxon>
        <taxon>Bacillati</taxon>
        <taxon>Bacillota</taxon>
        <taxon>Clostridia</taxon>
        <taxon>Halanaerobiales</taxon>
        <taxon>Anoxybacter</taxon>
    </lineage>
</organism>
<proteinExistence type="inferred from homology"/>
<feature type="transmembrane region" description="Helical" evidence="8">
    <location>
        <begin position="205"/>
        <end position="222"/>
    </location>
</feature>
<evidence type="ECO:0000256" key="8">
    <source>
        <dbReference type="SAM" id="Phobius"/>
    </source>
</evidence>
<dbReference type="RefSeq" id="WP_127015969.1">
    <property type="nucleotide sequence ID" value="NZ_CP016379.1"/>
</dbReference>
<keyword evidence="10" id="KW-1185">Reference proteome</keyword>
<feature type="transmembrane region" description="Helical" evidence="8">
    <location>
        <begin position="262"/>
        <end position="287"/>
    </location>
</feature>
<name>A0A3S9SWM9_9FIRM</name>
<evidence type="ECO:0000256" key="6">
    <source>
        <dbReference type="ARBA" id="ARBA00022989"/>
    </source>
</evidence>
<feature type="transmembrane region" description="Helical" evidence="8">
    <location>
        <begin position="228"/>
        <end position="255"/>
    </location>
</feature>
<dbReference type="InterPro" id="IPR002549">
    <property type="entry name" value="AI-2E-like"/>
</dbReference>
<dbReference type="GO" id="GO:0005886">
    <property type="term" value="C:plasma membrane"/>
    <property type="evidence" value="ECO:0007669"/>
    <property type="project" value="UniProtKB-SubCell"/>
</dbReference>
<comment type="similarity">
    <text evidence="2">Belongs to the autoinducer-2 exporter (AI-2E) (TC 2.A.86) family.</text>
</comment>
<feature type="transmembrane region" description="Helical" evidence="8">
    <location>
        <begin position="7"/>
        <end position="25"/>
    </location>
</feature>
<evidence type="ECO:0000256" key="3">
    <source>
        <dbReference type="ARBA" id="ARBA00022448"/>
    </source>
</evidence>
<evidence type="ECO:0008006" key="11">
    <source>
        <dbReference type="Google" id="ProtNLM"/>
    </source>
</evidence>
<dbReference type="AlphaFoldDB" id="A0A3S9SWM9"/>
<keyword evidence="5 8" id="KW-0812">Transmembrane</keyword>
<keyword evidence="3" id="KW-0813">Transport</keyword>
<sequence>MYRVLRKYPTTFIILGFIILGFFFVTKLASVATYIIIAGFLAYLFIPVVSFFTRYKVNRHLVIYTIFLLVLAIFIFIFSTLIPKLVTQIIQFVKEIPTVYDTILGLVEENDIKLFEKLELENYLLQYRPNIMSITTKILNMLSQKAQGFGVSLVFIPLLFFYFLRDFEHFPELINVIFPKSRIPQIREFFSEYNRILSCYFRGQVIIAIIVAVATWITLYLFDINFALIIAILGGVLNFIPVLGPLIAAIPAILLSLVKSPLTALLVGIILFFINQITSVIIFPTLISKQVKLSPIVIIIGILVGGGLAGILGILLVLPLILLIKLFWLKFIRPELDQL</sequence>
<feature type="transmembrane region" description="Helical" evidence="8">
    <location>
        <begin position="31"/>
        <end position="49"/>
    </location>
</feature>
<keyword evidence="4" id="KW-1003">Cell membrane</keyword>
<evidence type="ECO:0000256" key="2">
    <source>
        <dbReference type="ARBA" id="ARBA00009773"/>
    </source>
</evidence>
<gene>
    <name evidence="9" type="ORF">BBF96_04095</name>
</gene>
<feature type="transmembrane region" description="Helical" evidence="8">
    <location>
        <begin position="61"/>
        <end position="82"/>
    </location>
</feature>
<evidence type="ECO:0000256" key="1">
    <source>
        <dbReference type="ARBA" id="ARBA00004651"/>
    </source>
</evidence>
<accession>A0A3S9SWM9</accession>
<evidence type="ECO:0000313" key="9">
    <source>
        <dbReference type="EMBL" id="AZR72640.1"/>
    </source>
</evidence>
<dbReference type="Proteomes" id="UP000267250">
    <property type="component" value="Chromosome"/>
</dbReference>
<dbReference type="Pfam" id="PF01594">
    <property type="entry name" value="AI-2E_transport"/>
    <property type="match status" value="1"/>
</dbReference>
<comment type="subcellular location">
    <subcellularLocation>
        <location evidence="1">Cell membrane</location>
        <topology evidence="1">Multi-pass membrane protein</topology>
    </subcellularLocation>
</comment>
<dbReference type="EMBL" id="CP016379">
    <property type="protein sequence ID" value="AZR72640.1"/>
    <property type="molecule type" value="Genomic_DNA"/>
</dbReference>
<evidence type="ECO:0000256" key="4">
    <source>
        <dbReference type="ARBA" id="ARBA00022475"/>
    </source>
</evidence>
<dbReference type="OrthoDB" id="9793390at2"/>
<dbReference type="KEGG" id="aft:BBF96_04095"/>
<evidence type="ECO:0000313" key="10">
    <source>
        <dbReference type="Proteomes" id="UP000267250"/>
    </source>
</evidence>
<dbReference type="PANTHER" id="PTHR21716:SF53">
    <property type="entry name" value="PERMEASE PERM-RELATED"/>
    <property type="match status" value="1"/>
</dbReference>
<evidence type="ECO:0000256" key="5">
    <source>
        <dbReference type="ARBA" id="ARBA00022692"/>
    </source>
</evidence>
<keyword evidence="6 8" id="KW-1133">Transmembrane helix</keyword>
<reference evidence="9 10" key="1">
    <citation type="submission" date="2016-07" db="EMBL/GenBank/DDBJ databases">
        <title>Genome and transcriptome analysis of iron-reducing fermentative bacteria Anoxybacter fermentans.</title>
        <authorList>
            <person name="Zeng X."/>
            <person name="Shao Z."/>
        </authorList>
    </citation>
    <scope>NUCLEOTIDE SEQUENCE [LARGE SCALE GENOMIC DNA]</scope>
    <source>
        <strain evidence="9 10">DY22613</strain>
    </source>
</reference>